<comment type="similarity">
    <text evidence="6">Belongs to the BCD1 family.</text>
</comment>
<dbReference type="GO" id="GO:0070761">
    <property type="term" value="C:pre-snoRNP complex"/>
    <property type="evidence" value="ECO:0007669"/>
    <property type="project" value="TreeGrafter"/>
</dbReference>
<dbReference type="CDD" id="cd23023">
    <property type="entry name" value="zf-HIT_BCD1"/>
    <property type="match status" value="1"/>
</dbReference>
<feature type="domain" description="HIT-type" evidence="9">
    <location>
        <begin position="14"/>
        <end position="48"/>
    </location>
</feature>
<evidence type="ECO:0000256" key="1">
    <source>
        <dbReference type="ARBA" id="ARBA00022553"/>
    </source>
</evidence>
<evidence type="ECO:0000256" key="8">
    <source>
        <dbReference type="SAM" id="MobiDB-lite"/>
    </source>
</evidence>
<dbReference type="Proteomes" id="UP000244722">
    <property type="component" value="Unassembled WGS sequence"/>
</dbReference>
<evidence type="ECO:0000256" key="2">
    <source>
        <dbReference type="ARBA" id="ARBA00022723"/>
    </source>
</evidence>
<evidence type="ECO:0000256" key="5">
    <source>
        <dbReference type="ARBA" id="ARBA00049598"/>
    </source>
</evidence>
<keyword evidence="2" id="KW-0479">Metal-binding</keyword>
<evidence type="ECO:0000313" key="11">
    <source>
        <dbReference type="Proteomes" id="UP000244722"/>
    </source>
</evidence>
<dbReference type="InterPro" id="IPR007529">
    <property type="entry name" value="Znf_HIT"/>
</dbReference>
<accession>A0A2T7A5M1</accession>
<dbReference type="GO" id="GO:0000492">
    <property type="term" value="P:box C/D snoRNP assembly"/>
    <property type="evidence" value="ECO:0007669"/>
    <property type="project" value="TreeGrafter"/>
</dbReference>
<dbReference type="Gene3D" id="3.30.60.190">
    <property type="match status" value="1"/>
</dbReference>
<dbReference type="GO" id="GO:0000463">
    <property type="term" value="P:maturation of LSU-rRNA from tricistronic rRNA transcript (SSU-rRNA, 5.8S rRNA, LSU-rRNA)"/>
    <property type="evidence" value="ECO:0007669"/>
    <property type="project" value="TreeGrafter"/>
</dbReference>
<dbReference type="SUPFAM" id="SSF144232">
    <property type="entry name" value="HIT/MYND zinc finger-like"/>
    <property type="match status" value="1"/>
</dbReference>
<evidence type="ECO:0000256" key="7">
    <source>
        <dbReference type="PROSITE-ProRule" id="PRU00453"/>
    </source>
</evidence>
<evidence type="ECO:0000256" key="3">
    <source>
        <dbReference type="ARBA" id="ARBA00022771"/>
    </source>
</evidence>
<evidence type="ECO:0000256" key="4">
    <source>
        <dbReference type="ARBA" id="ARBA00022833"/>
    </source>
</evidence>
<keyword evidence="11" id="KW-1185">Reference proteome</keyword>
<dbReference type="PANTHER" id="PTHR13483">
    <property type="entry name" value="BOX C_D SNORNA PROTEIN 1-RELATED"/>
    <property type="match status" value="1"/>
</dbReference>
<keyword evidence="1" id="KW-0597">Phosphoprotein</keyword>
<dbReference type="AlphaFoldDB" id="A0A2T7A5M1"/>
<dbReference type="InterPro" id="IPR051639">
    <property type="entry name" value="BCD1"/>
</dbReference>
<dbReference type="OrthoDB" id="272357at2759"/>
<proteinExistence type="inferred from homology"/>
<dbReference type="STRING" id="42251.A0A2T7A5M1"/>
<dbReference type="PROSITE" id="PS51083">
    <property type="entry name" value="ZF_HIT"/>
    <property type="match status" value="1"/>
</dbReference>
<organism evidence="10 11">
    <name type="scientific">Tuber borchii</name>
    <name type="common">White truffle</name>
    <dbReference type="NCBI Taxonomy" id="42251"/>
    <lineage>
        <taxon>Eukaryota</taxon>
        <taxon>Fungi</taxon>
        <taxon>Dikarya</taxon>
        <taxon>Ascomycota</taxon>
        <taxon>Pezizomycotina</taxon>
        <taxon>Pezizomycetes</taxon>
        <taxon>Pezizales</taxon>
        <taxon>Tuberaceae</taxon>
        <taxon>Tuber</taxon>
    </lineage>
</organism>
<gene>
    <name evidence="10" type="ORF">B9Z19DRAFT_1119810</name>
</gene>
<dbReference type="GO" id="GO:0048254">
    <property type="term" value="P:snoRNA localization"/>
    <property type="evidence" value="ECO:0007669"/>
    <property type="project" value="TreeGrafter"/>
</dbReference>
<sequence>MSTSTPEESLGTLCPLCHSRPPKYRCPACATRTCSVACVKKHKLYAQCSGRIDATTFVKRSVLLSSPATLNRDFGFLTGVERALGTALEEEDGDGGGAEGRGRLEGFFKRSGVSVKWAPRGMKRAVENCTAVSKGRKGKHVIWTVEWIVLGSRGIGGEVERVLDRNVSEHTPISQAYFYPTPPSNSTTAYEDSGSPLQPPRKKAKKDKQDTSQTRFYLKRVGCPANSPALIKLDGNKSLSVALRGRVVEEFPTVLVWSGDGDPAGYGIESGVLIEVVEEGEGEAEAKAEAAPVQGTEAMEVKQKVSDNLHDAQEFRPDLNTDTDIPQTIEPHEELASTGQPIASKLNDENTKT</sequence>
<dbReference type="InterPro" id="IPR057721">
    <property type="entry name" value="BCD1_alpha/beta"/>
</dbReference>
<evidence type="ECO:0000256" key="6">
    <source>
        <dbReference type="ARBA" id="ARBA00049654"/>
    </source>
</evidence>
<dbReference type="GO" id="GO:0008270">
    <property type="term" value="F:zinc ion binding"/>
    <property type="evidence" value="ECO:0007669"/>
    <property type="project" value="UniProtKB-UniRule"/>
</dbReference>
<dbReference type="PANTHER" id="PTHR13483:SF3">
    <property type="entry name" value="BOX C_D SNORNA PROTEIN 1"/>
    <property type="match status" value="1"/>
</dbReference>
<keyword evidence="4" id="KW-0862">Zinc</keyword>
<evidence type="ECO:0000313" key="10">
    <source>
        <dbReference type="EMBL" id="PUU83008.1"/>
    </source>
</evidence>
<protein>
    <recommendedName>
        <fullName evidence="9">HIT-type domain-containing protein</fullName>
    </recommendedName>
</protein>
<comment type="caution">
    <text evidence="10">The sequence shown here is derived from an EMBL/GenBank/DDBJ whole genome shotgun (WGS) entry which is preliminary data.</text>
</comment>
<dbReference type="Pfam" id="PF25790">
    <property type="entry name" value="BCD1"/>
    <property type="match status" value="1"/>
</dbReference>
<reference evidence="10 11" key="1">
    <citation type="submission" date="2017-04" db="EMBL/GenBank/DDBJ databases">
        <title>Draft genome sequence of Tuber borchii Vittad., a whitish edible truffle.</title>
        <authorList>
            <consortium name="DOE Joint Genome Institute"/>
            <person name="Murat C."/>
            <person name="Kuo A."/>
            <person name="Barry K.W."/>
            <person name="Clum A."/>
            <person name="Dockter R.B."/>
            <person name="Fauchery L."/>
            <person name="Iotti M."/>
            <person name="Kohler A."/>
            <person name="Labutti K."/>
            <person name="Lindquist E.A."/>
            <person name="Lipzen A."/>
            <person name="Ohm R.A."/>
            <person name="Wang M."/>
            <person name="Grigoriev I.V."/>
            <person name="Zambonelli A."/>
            <person name="Martin F.M."/>
        </authorList>
    </citation>
    <scope>NUCLEOTIDE SEQUENCE [LARGE SCALE GENOMIC DNA]</scope>
    <source>
        <strain evidence="10 11">Tbo3840</strain>
    </source>
</reference>
<dbReference type="EMBL" id="NESQ01000018">
    <property type="protein sequence ID" value="PUU83008.1"/>
    <property type="molecule type" value="Genomic_DNA"/>
</dbReference>
<name>A0A2T7A5M1_TUBBO</name>
<feature type="region of interest" description="Disordered" evidence="8">
    <location>
        <begin position="174"/>
        <end position="212"/>
    </location>
</feature>
<keyword evidence="3 7" id="KW-0863">Zinc-finger</keyword>
<dbReference type="Pfam" id="PF04438">
    <property type="entry name" value="zf-HIT"/>
    <property type="match status" value="1"/>
</dbReference>
<comment type="function">
    <text evidence="5">Required for box C/D snoRNAs accumulation involved in snoRNA processing, snoRNA transport to the nucleolus and ribosome biogenesis.</text>
</comment>
<dbReference type="GO" id="GO:0005634">
    <property type="term" value="C:nucleus"/>
    <property type="evidence" value="ECO:0007669"/>
    <property type="project" value="TreeGrafter"/>
</dbReference>
<feature type="region of interest" description="Disordered" evidence="8">
    <location>
        <begin position="313"/>
        <end position="353"/>
    </location>
</feature>
<evidence type="ECO:0000259" key="9">
    <source>
        <dbReference type="PROSITE" id="PS51083"/>
    </source>
</evidence>